<feature type="coiled-coil region" evidence="4">
    <location>
        <begin position="989"/>
        <end position="1217"/>
    </location>
</feature>
<dbReference type="GO" id="GO:0005643">
    <property type="term" value="C:nuclear pore"/>
    <property type="evidence" value="ECO:0007669"/>
    <property type="project" value="TreeGrafter"/>
</dbReference>
<feature type="domain" description="Nucleoprotein TPR/MLP1-2" evidence="6">
    <location>
        <begin position="1093"/>
        <end position="1221"/>
    </location>
</feature>
<dbReference type="Proteomes" id="UP000324767">
    <property type="component" value="Unassembled WGS sequence"/>
</dbReference>
<feature type="domain" description="Nucleoprotein TPR/MPL1" evidence="7">
    <location>
        <begin position="184"/>
        <end position="262"/>
    </location>
</feature>
<name>A0A5M8PZE6_9LECA</name>
<gene>
    <name evidence="9" type="ORF">FRX48_01942</name>
</gene>
<feature type="compositionally biased region" description="Polar residues" evidence="5">
    <location>
        <begin position="1941"/>
        <end position="1967"/>
    </location>
</feature>
<feature type="coiled-coil region" evidence="4">
    <location>
        <begin position="758"/>
        <end position="954"/>
    </location>
</feature>
<feature type="coiled-coil region" evidence="4">
    <location>
        <begin position="87"/>
        <end position="114"/>
    </location>
</feature>
<dbReference type="OrthoDB" id="343070at2759"/>
<dbReference type="PANTHER" id="PTHR18898:SF2">
    <property type="entry name" value="NUCLEOPROTEIN TPR"/>
    <property type="match status" value="1"/>
</dbReference>
<evidence type="ECO:0000256" key="2">
    <source>
        <dbReference type="ARBA" id="ARBA00023054"/>
    </source>
</evidence>
<sequence>MATAQLDIRQLSSYFALPQTTITTILDAPTAELVQTLLTRISAKAREHDEVASEKLKLEVELENAVRTGETKNRVLKNSVDKGLKEISDLRQKLQVEENSRAAVESELQTLKSSTSSTISEVAALNSRIASLESSNRDTLSLLESKSSAYDRLTEDLTTQHQKTVELRRAKSELEQALQSANAALSTAKFREQGLRQEIESLKRTNEWLDKELKTKSGDYSRFRKEKSARIAELQRQNEEATSTVDALRRTESTLRQRLEELGQKADDYLSQIERLQEEDSRKEEAFRVELDSANRLAELMKNSAHTERQRHQDLQSQVEQLREDAAEEIGRISAETETEHENRELAERKVAELEVQVERLEADLGTLRAQGSTPGTPRLAINGHAFGTPGREGSPARGFSPSSSRIKAGLSMTQMYSEYSNAKAELEAEKRRNDQLSSTIDDMIQDLETRQPEIEELRADHDRLESDIVEMSSLVDTVGKERDQAKKEAKRWEGQVGGLMREGEVLRQQLRDLSSQVKMLLLEVHIRDQGLQDLTLEDRTQLEQVARGEIDVDGLEGTTDTNRLISQHLTTFKSINDLQAQNTNLLKATRELGDRMEGEEARRKRSKEAQTEQELLSLREKVERFKDEMQSTVTQSQSYIRERDMFRRMLSHRGQLPPGSDLASMFGESVDGGAAPATPIRGVLQNSIEKSPTSKDLADYAKLVKDLQDHFDAYRQESATDRATFKQQVDSLSKQNGELRGEAARSNSQVTLAHERYEMLQSNYNMLKTENNELQKRSHILSDSAAKQDLRTQQVAEDLVEAKGLLESMRNEIANLKAEKEFWRSVEKRLTEDNEGLLNDRARLNTLNTGLQNLLNEREQTDSEIRRKLQGQVESLESELQSTQRKLSDEIEGGKRMTLRKEYEHGQSQKRIDDLVASLSAAREELIEAKTTRGHLQARVDELSIELKSAEERMNVLQPRLTARLVSQLEAGNDEQVANGDDPSLSKEQELAVEVSELKRDLELTRSELENAKGQVEQYKAISQASEEELHSLNDTHDQYRQDLDKVIEEKDAKVRDLQQRIEDISSELATTNSELSDLRSQQAEHARRMEEQKTTFEAELAQLKDQDDRHATAAQFHQADLRAQAEIAQQAQQNYEDELVKHAEAAKALQKVRNDYNQLKLEVVEMKTEVESTRTSMAQSEESWAEAKGRYERELADLRARREDVNTQNKLLHQQLENVTGQISALQHKRATAGESEEESIVGSVSAGLDNLQEVIKYLRREKEIVDIQLELSSQEGKRLKQQLDYTQSQLDETRLKLNQQRRAESDMERNALNHKKLMETITELNLFRESSVTLRNEARQAQASLLEKSKRVDELVEQIQPLAARVRELENDKETLDGEKKLLQEDRDRWEQRTQNILQKYDRIDPAELDALKEQIAILQKERDEFMASKQALQEQVDSIPDQIKQVQDQANERQEGLRARLTEQFKGRSKDLNAKIRELNEALQTVRNEMGEMNKQLEDLKGELAAVKSQRDQALANARTSQNTGQSELAGTASSNGVEEGQVNEDAPPGPSLESLQALQEKVNAAEAKASEEAARSSTLQNEVATLEAKVLELERQINESQQNLDAANAQIAHLQAQLQSSKTSHNECSEEVLHQLRQDLAHAQQEAETLRNTVSVSAPLASASVEDGGKSFAEHITERVETIRTQLESQHSQRVKELDERLEKRTEGMRGNLKKRLTEGKEQARQQLQAEYDQNIQLLKTEHDQKIEALKARHQAEIDELKRSETTRAEQHQQQGLAEHAGQSPAPVKVLDRGAQPSGAEWQPTEEQIKHLFATNGLVKNILSNSIRRGIKTEQPALIASVKEEQQKLLAEKLQDAEIKAITAKDQAVLMEGKRYGVKISMAENRFKAAQAKIEIVQKAATDTPERPVAEVWEIAKDAKPPPAAPQPARQAGQAIKQTSSFEKPTPSVQGSQAQSQGTFGQPTLLLSLGPRVSQSQAQPLQQSPSNANPFVQPSEQVQASPNVTQTQTTQQPPSALQQGSNLPAKPPQTQHMGQRSVAGTGPAVLRGAQQSGLPVLRGAARGGAAAHQSHIPQGPQGQQNPPSQRGTSNIARARGRGGTGRGAPHPVTTNLPQVAPPAQASPGSATSGLNAGAKQFVPVGNKRAREDGPEGGDTGSGGKRIRGEGGES</sequence>
<evidence type="ECO:0000256" key="4">
    <source>
        <dbReference type="SAM" id="Coils"/>
    </source>
</evidence>
<dbReference type="EMBL" id="VXIT01000002">
    <property type="protein sequence ID" value="KAA6415189.1"/>
    <property type="molecule type" value="Genomic_DNA"/>
</dbReference>
<comment type="subcellular location">
    <subcellularLocation>
        <location evidence="1">Nucleus</location>
    </subcellularLocation>
</comment>
<feature type="region of interest" description="Disordered" evidence="5">
    <location>
        <begin position="1515"/>
        <end position="1557"/>
    </location>
</feature>
<feature type="region of interest" description="Disordered" evidence="5">
    <location>
        <begin position="1924"/>
        <end position="2174"/>
    </location>
</feature>
<dbReference type="GO" id="GO:0006606">
    <property type="term" value="P:protein import into nucleus"/>
    <property type="evidence" value="ECO:0007669"/>
    <property type="project" value="InterPro"/>
</dbReference>
<proteinExistence type="predicted"/>
<dbReference type="GO" id="GO:0017056">
    <property type="term" value="F:structural constituent of nuclear pore"/>
    <property type="evidence" value="ECO:0007669"/>
    <property type="project" value="TreeGrafter"/>
</dbReference>
<evidence type="ECO:0000259" key="8">
    <source>
        <dbReference type="Pfam" id="PF25785"/>
    </source>
</evidence>
<evidence type="ECO:0000313" key="9">
    <source>
        <dbReference type="EMBL" id="KAA6415189.1"/>
    </source>
</evidence>
<evidence type="ECO:0000313" key="10">
    <source>
        <dbReference type="Proteomes" id="UP000324767"/>
    </source>
</evidence>
<feature type="coiled-coil region" evidence="4">
    <location>
        <begin position="164"/>
        <end position="371"/>
    </location>
</feature>
<feature type="region of interest" description="Disordered" evidence="5">
    <location>
        <begin position="1769"/>
        <end position="1808"/>
    </location>
</feature>
<dbReference type="Gene3D" id="1.10.287.1490">
    <property type="match status" value="1"/>
</dbReference>
<feature type="region of interest" description="Disordered" evidence="5">
    <location>
        <begin position="595"/>
        <end position="614"/>
    </location>
</feature>
<keyword evidence="3" id="KW-0539">Nucleus</keyword>
<feature type="compositionally biased region" description="Polar residues" evidence="5">
    <location>
        <begin position="2018"/>
        <end position="2039"/>
    </location>
</feature>
<dbReference type="SUPFAM" id="SSF58100">
    <property type="entry name" value="Bacterial hemolysins"/>
    <property type="match status" value="1"/>
</dbReference>
<feature type="compositionally biased region" description="Low complexity" evidence="5">
    <location>
        <begin position="2063"/>
        <end position="2088"/>
    </location>
</feature>
<evidence type="ECO:0000256" key="1">
    <source>
        <dbReference type="ARBA" id="ARBA00004123"/>
    </source>
</evidence>
<reference evidence="9 10" key="1">
    <citation type="submission" date="2019-09" db="EMBL/GenBank/DDBJ databases">
        <title>The hologenome of the rock-dwelling lichen Lasallia pustulata.</title>
        <authorList>
            <person name="Greshake Tzovaras B."/>
            <person name="Segers F."/>
            <person name="Bicker A."/>
            <person name="Dal Grande F."/>
            <person name="Otte J."/>
            <person name="Hankeln T."/>
            <person name="Schmitt I."/>
            <person name="Ebersberger I."/>
        </authorList>
    </citation>
    <scope>NUCLEOTIDE SEQUENCE [LARGE SCALE GENOMIC DNA]</scope>
    <source>
        <strain evidence="9">A1-1</strain>
    </source>
</reference>
<dbReference type="Pfam" id="PF07926">
    <property type="entry name" value="TPR_MLP1_2"/>
    <property type="match status" value="1"/>
</dbReference>
<accession>A0A5M8PZE6</accession>
<evidence type="ECO:0000256" key="3">
    <source>
        <dbReference type="ARBA" id="ARBA00023242"/>
    </source>
</evidence>
<evidence type="ECO:0000256" key="5">
    <source>
        <dbReference type="SAM" id="MobiDB-lite"/>
    </source>
</evidence>
<dbReference type="InterPro" id="IPR057577">
    <property type="entry name" value="Nucleoprot-TPR/MLP1_dom"/>
</dbReference>
<dbReference type="InterPro" id="IPR012929">
    <property type="entry name" value="Nucleoprot-TPR/MLP1-2_dom"/>
</dbReference>
<dbReference type="Pfam" id="PF25481">
    <property type="entry name" value="Nucleoprot-TPR"/>
    <property type="match status" value="1"/>
</dbReference>
<evidence type="ECO:0000259" key="6">
    <source>
        <dbReference type="Pfam" id="PF07926"/>
    </source>
</evidence>
<keyword evidence="2 4" id="KW-0175">Coiled coil</keyword>
<dbReference type="PANTHER" id="PTHR18898">
    <property type="entry name" value="NUCLEOPROTEIN TPR-RELATED"/>
    <property type="match status" value="1"/>
</dbReference>
<feature type="coiled-coil region" evidence="4">
    <location>
        <begin position="413"/>
        <end position="503"/>
    </location>
</feature>
<feature type="compositionally biased region" description="Low complexity" evidence="5">
    <location>
        <begin position="1979"/>
        <end position="1991"/>
    </location>
</feature>
<feature type="compositionally biased region" description="Polar residues" evidence="5">
    <location>
        <begin position="1522"/>
        <end position="1541"/>
    </location>
</feature>
<dbReference type="GO" id="GO:0006406">
    <property type="term" value="P:mRNA export from nucleus"/>
    <property type="evidence" value="ECO:0007669"/>
    <property type="project" value="TreeGrafter"/>
</dbReference>
<comment type="caution">
    <text evidence="9">The sequence shown here is derived from an EMBL/GenBank/DDBJ whole genome shotgun (WGS) entry which is preliminary data.</text>
</comment>
<feature type="coiled-coil region" evidence="4">
    <location>
        <begin position="1560"/>
        <end position="1658"/>
    </location>
</feature>
<protein>
    <submittedName>
        <fullName evidence="9">Filament-forming protein</fullName>
    </submittedName>
</protein>
<dbReference type="InterPro" id="IPR057974">
    <property type="entry name" value="NUA/TPR/MLP1-2-like_dom"/>
</dbReference>
<evidence type="ECO:0000259" key="7">
    <source>
        <dbReference type="Pfam" id="PF25481"/>
    </source>
</evidence>
<feature type="compositionally biased region" description="Polar residues" evidence="5">
    <location>
        <begin position="1992"/>
        <end position="2009"/>
    </location>
</feature>
<feature type="domain" description="NUA/TPR/MLP1-2-like" evidence="8">
    <location>
        <begin position="489"/>
        <end position="602"/>
    </location>
</feature>
<dbReference type="Pfam" id="PF25785">
    <property type="entry name" value="TPR"/>
    <property type="match status" value="1"/>
</dbReference>
<organism evidence="9 10">
    <name type="scientific">Lasallia pustulata</name>
    <dbReference type="NCBI Taxonomy" id="136370"/>
    <lineage>
        <taxon>Eukaryota</taxon>
        <taxon>Fungi</taxon>
        <taxon>Dikarya</taxon>
        <taxon>Ascomycota</taxon>
        <taxon>Pezizomycotina</taxon>
        <taxon>Lecanoromycetes</taxon>
        <taxon>OSLEUM clade</taxon>
        <taxon>Umbilicariomycetidae</taxon>
        <taxon>Umbilicariales</taxon>
        <taxon>Umbilicariaceae</taxon>
        <taxon>Lasallia</taxon>
    </lineage>
</organism>
<feature type="compositionally biased region" description="Basic and acidic residues" evidence="5">
    <location>
        <begin position="595"/>
        <end position="611"/>
    </location>
</feature>